<comment type="catalytic activity">
    <reaction evidence="1 3">
        <text>Thiol-dependent hydrolysis of ester, thioester, amide, peptide and isopeptide bonds formed by the C-terminal Gly of ubiquitin (a 76-residue protein attached to proteins as an intracellular targeting signal).</text>
        <dbReference type="EC" id="3.4.19.12"/>
    </reaction>
</comment>
<evidence type="ECO:0000256" key="2">
    <source>
        <dbReference type="ARBA" id="ARBA00022801"/>
    </source>
</evidence>
<dbReference type="PANTHER" id="PTHR13312">
    <property type="entry name" value="HIV-INDUCED PROTEIN-7-LIKE PROTEASE"/>
    <property type="match status" value="1"/>
</dbReference>
<keyword evidence="3" id="KW-0788">Thiol protease</keyword>
<dbReference type="ExpressionAtlas" id="R7WBP5">
    <property type="expression patterns" value="baseline"/>
</dbReference>
<dbReference type="GO" id="GO:0005634">
    <property type="term" value="C:nucleus"/>
    <property type="evidence" value="ECO:0007669"/>
    <property type="project" value="TreeGrafter"/>
</dbReference>
<dbReference type="EnsemblPlants" id="EMT19856">
    <property type="protein sequence ID" value="EMT19856"/>
    <property type="gene ID" value="F775_29554"/>
</dbReference>
<dbReference type="Gene3D" id="3.90.70.80">
    <property type="match status" value="1"/>
</dbReference>
<feature type="domain" description="OTU" evidence="4">
    <location>
        <begin position="13"/>
        <end position="71"/>
    </location>
</feature>
<comment type="function">
    <text evidence="3">Hydrolase that can remove conjugated ubiquitin from proteins and may therefore play an important regulatory role at the level of protein turnover by preventing degradation.</text>
</comment>
<keyword evidence="2 3" id="KW-0378">Hydrolase</keyword>
<dbReference type="GO" id="GO:0016579">
    <property type="term" value="P:protein deubiquitination"/>
    <property type="evidence" value="ECO:0007669"/>
    <property type="project" value="TreeGrafter"/>
</dbReference>
<dbReference type="AlphaFoldDB" id="R7WBP5"/>
<dbReference type="GO" id="GO:0005829">
    <property type="term" value="C:cytosol"/>
    <property type="evidence" value="ECO:0007669"/>
    <property type="project" value="TreeGrafter"/>
</dbReference>
<dbReference type="PANTHER" id="PTHR13312:SF3">
    <property type="entry name" value="OVARIAN TUMOR DOMAIN-CONTAINING DEUBIQUITINATING ENZYME 3"/>
    <property type="match status" value="1"/>
</dbReference>
<keyword evidence="3" id="KW-0963">Cytoplasm</keyword>
<evidence type="ECO:0000256" key="3">
    <source>
        <dbReference type="RuleBase" id="RU367104"/>
    </source>
</evidence>
<reference evidence="5" key="1">
    <citation type="submission" date="2015-06" db="UniProtKB">
        <authorList>
            <consortium name="EnsemblPlants"/>
        </authorList>
    </citation>
    <scope>IDENTIFICATION</scope>
</reference>
<organism evidence="5">
    <name type="scientific">Aegilops tauschii</name>
    <name type="common">Tausch's goatgrass</name>
    <name type="synonym">Aegilops squarrosa</name>
    <dbReference type="NCBI Taxonomy" id="37682"/>
    <lineage>
        <taxon>Eukaryota</taxon>
        <taxon>Viridiplantae</taxon>
        <taxon>Streptophyta</taxon>
        <taxon>Embryophyta</taxon>
        <taxon>Tracheophyta</taxon>
        <taxon>Spermatophyta</taxon>
        <taxon>Magnoliopsida</taxon>
        <taxon>Liliopsida</taxon>
        <taxon>Poales</taxon>
        <taxon>Poaceae</taxon>
        <taxon>BOP clade</taxon>
        <taxon>Pooideae</taxon>
        <taxon>Triticodae</taxon>
        <taxon>Triticeae</taxon>
        <taxon>Triticinae</taxon>
        <taxon>Aegilops</taxon>
    </lineage>
</organism>
<dbReference type="GO" id="GO:0030968">
    <property type="term" value="P:endoplasmic reticulum unfolded protein response"/>
    <property type="evidence" value="ECO:0007669"/>
    <property type="project" value="TreeGrafter"/>
</dbReference>
<keyword evidence="3" id="KW-0833">Ubl conjugation pathway</keyword>
<dbReference type="Pfam" id="PF02338">
    <property type="entry name" value="OTU"/>
    <property type="match status" value="1"/>
</dbReference>
<accession>R7WBP5</accession>
<proteinExistence type="predicted"/>
<sequence>MAWNIQKRILCAGYCQRIRRPDFWGGESELLVLSRLCRQPIIIYIPEREYRGRGNGFIPIAEYGLEFTKDSKEGKKRVPSWAFGEFVDLELEELALT</sequence>
<protein>
    <recommendedName>
        <fullName evidence="3">Ubiquitin thioesterase OTU</fullName>
        <ecNumber evidence="3">3.4.19.12</ecNumber>
    </recommendedName>
</protein>
<dbReference type="GO" id="GO:0036503">
    <property type="term" value="P:ERAD pathway"/>
    <property type="evidence" value="ECO:0007669"/>
    <property type="project" value="TreeGrafter"/>
</dbReference>
<evidence type="ECO:0000313" key="5">
    <source>
        <dbReference type="EnsemblPlants" id="EMT19856"/>
    </source>
</evidence>
<dbReference type="InterPro" id="IPR003323">
    <property type="entry name" value="OTU_dom"/>
</dbReference>
<evidence type="ECO:0000256" key="1">
    <source>
        <dbReference type="ARBA" id="ARBA00000707"/>
    </source>
</evidence>
<dbReference type="GO" id="GO:0004843">
    <property type="term" value="F:cysteine-type deubiquitinase activity"/>
    <property type="evidence" value="ECO:0007669"/>
    <property type="project" value="UniProtKB-UniRule"/>
</dbReference>
<dbReference type="EC" id="3.4.19.12" evidence="3"/>
<keyword evidence="3" id="KW-0645">Protease</keyword>
<comment type="subcellular location">
    <subcellularLocation>
        <location evidence="3">Cytoplasm</location>
    </subcellularLocation>
</comment>
<evidence type="ECO:0000259" key="4">
    <source>
        <dbReference type="Pfam" id="PF02338"/>
    </source>
</evidence>
<name>R7WBP5_AEGTA</name>